<dbReference type="Pfam" id="PF11750">
    <property type="entry name" value="DUF3307"/>
    <property type="match status" value="1"/>
</dbReference>
<dbReference type="InterPro" id="IPR021737">
    <property type="entry name" value="Phage_phiKZ_Orf197"/>
</dbReference>
<dbReference type="RefSeq" id="WP_042777957.1">
    <property type="nucleotide sequence ID" value="NZ_NWTC01000001.1"/>
</dbReference>
<name>A0A2A6M7L9_RHIFR</name>
<proteinExistence type="predicted"/>
<keyword evidence="1" id="KW-0472">Membrane</keyword>
<evidence type="ECO:0000256" key="1">
    <source>
        <dbReference type="SAM" id="Phobius"/>
    </source>
</evidence>
<comment type="caution">
    <text evidence="2">The sequence shown here is derived from an EMBL/GenBank/DDBJ whole genome shotgun (WGS) entry which is preliminary data.</text>
</comment>
<feature type="transmembrane region" description="Helical" evidence="1">
    <location>
        <begin position="56"/>
        <end position="81"/>
    </location>
</feature>
<accession>A0A2A6M7L9</accession>
<gene>
    <name evidence="2" type="ORF">CO661_01760</name>
</gene>
<dbReference type="AlphaFoldDB" id="A0A2A6M7L9"/>
<protein>
    <submittedName>
        <fullName evidence="2">DUF3307 domain-containing protein</fullName>
    </submittedName>
</protein>
<sequence>MEMAIVTVAMLACMQLKHFLADYALQPAWIIYSKGDFRMIGGYVHAALHAFGTIPALMIAGTGLVRVIILVFAEFVVHYLIDYTKAVLSQRSRADATTRAFWAMHGADQLMHQLTYAALILAAFA</sequence>
<organism evidence="2 3">
    <name type="scientific">Rhizobium fredii</name>
    <name type="common">Sinorhizobium fredii</name>
    <dbReference type="NCBI Taxonomy" id="380"/>
    <lineage>
        <taxon>Bacteria</taxon>
        <taxon>Pseudomonadati</taxon>
        <taxon>Pseudomonadota</taxon>
        <taxon>Alphaproteobacteria</taxon>
        <taxon>Hyphomicrobiales</taxon>
        <taxon>Rhizobiaceae</taxon>
        <taxon>Sinorhizobium/Ensifer group</taxon>
        <taxon>Sinorhizobium</taxon>
    </lineage>
</organism>
<evidence type="ECO:0000313" key="2">
    <source>
        <dbReference type="EMBL" id="PDT50389.1"/>
    </source>
</evidence>
<evidence type="ECO:0000313" key="3">
    <source>
        <dbReference type="Proteomes" id="UP000220353"/>
    </source>
</evidence>
<keyword evidence="1" id="KW-0812">Transmembrane</keyword>
<dbReference type="Proteomes" id="UP000220353">
    <property type="component" value="Unassembled WGS sequence"/>
</dbReference>
<dbReference type="EMBL" id="NWTC01000001">
    <property type="protein sequence ID" value="PDT50389.1"/>
    <property type="molecule type" value="Genomic_DNA"/>
</dbReference>
<keyword evidence="1" id="KW-1133">Transmembrane helix</keyword>
<reference evidence="2 3" key="1">
    <citation type="submission" date="2017-09" db="EMBL/GenBank/DDBJ databases">
        <title>Comparative genomics of rhizobia isolated from Phaseolus vulgaris in China.</title>
        <authorList>
            <person name="Tong W."/>
        </authorList>
    </citation>
    <scope>NUCLEOTIDE SEQUENCE [LARGE SCALE GENOMIC DNA]</scope>
    <source>
        <strain evidence="2 3">PCH1</strain>
    </source>
</reference>